<dbReference type="Proteomes" id="UP001443914">
    <property type="component" value="Unassembled WGS sequence"/>
</dbReference>
<dbReference type="PANTHER" id="PTHR34658:SF2">
    <property type="entry name" value="OS01G0151800 PROTEIN"/>
    <property type="match status" value="1"/>
</dbReference>
<accession>A0AAW1K4D9</accession>
<comment type="caution">
    <text evidence="2">The sequence shown here is derived from an EMBL/GenBank/DDBJ whole genome shotgun (WGS) entry which is preliminary data.</text>
</comment>
<reference evidence="2" key="1">
    <citation type="submission" date="2024-03" db="EMBL/GenBank/DDBJ databases">
        <title>WGS assembly of Saponaria officinalis var. Norfolk2.</title>
        <authorList>
            <person name="Jenkins J."/>
            <person name="Shu S."/>
            <person name="Grimwood J."/>
            <person name="Barry K."/>
            <person name="Goodstein D."/>
            <person name="Schmutz J."/>
            <person name="Leebens-Mack J."/>
            <person name="Osbourn A."/>
        </authorList>
    </citation>
    <scope>NUCLEOTIDE SEQUENCE [LARGE SCALE GENOMIC DNA]</scope>
    <source>
        <strain evidence="2">JIC</strain>
    </source>
</reference>
<protein>
    <submittedName>
        <fullName evidence="2">Uncharacterized protein</fullName>
    </submittedName>
</protein>
<keyword evidence="1" id="KW-0472">Membrane</keyword>
<evidence type="ECO:0000256" key="1">
    <source>
        <dbReference type="SAM" id="Phobius"/>
    </source>
</evidence>
<keyword evidence="1" id="KW-1133">Transmembrane helix</keyword>
<dbReference type="EMBL" id="JBDFQZ010000006">
    <property type="protein sequence ID" value="KAK9714196.1"/>
    <property type="molecule type" value="Genomic_DNA"/>
</dbReference>
<feature type="transmembrane region" description="Helical" evidence="1">
    <location>
        <begin position="24"/>
        <end position="46"/>
    </location>
</feature>
<proteinExistence type="predicted"/>
<sequence length="128" mass="13783">MAFSFLTSIISCHLLNSYNYHRTILLYAGVWTVLLSLTVAISAMSAEVSFMWAISPSSSFSTACGVDSDLFIRVPADFPSNVVCLPAKLFNGSEIDFVVPPLFAALMVASSASVVRFVGLCVPNNLNH</sequence>
<keyword evidence="1" id="KW-0812">Transmembrane</keyword>
<feature type="transmembrane region" description="Helical" evidence="1">
    <location>
        <begin position="102"/>
        <end position="122"/>
    </location>
</feature>
<name>A0AAW1K4D9_SAPOF</name>
<dbReference type="PANTHER" id="PTHR34658">
    <property type="entry name" value="OS01G0151800 PROTEIN"/>
    <property type="match status" value="1"/>
</dbReference>
<evidence type="ECO:0000313" key="3">
    <source>
        <dbReference type="Proteomes" id="UP001443914"/>
    </source>
</evidence>
<dbReference type="AlphaFoldDB" id="A0AAW1K4D9"/>
<keyword evidence="3" id="KW-1185">Reference proteome</keyword>
<organism evidence="2 3">
    <name type="scientific">Saponaria officinalis</name>
    <name type="common">Common soapwort</name>
    <name type="synonym">Lychnis saponaria</name>
    <dbReference type="NCBI Taxonomy" id="3572"/>
    <lineage>
        <taxon>Eukaryota</taxon>
        <taxon>Viridiplantae</taxon>
        <taxon>Streptophyta</taxon>
        <taxon>Embryophyta</taxon>
        <taxon>Tracheophyta</taxon>
        <taxon>Spermatophyta</taxon>
        <taxon>Magnoliopsida</taxon>
        <taxon>eudicotyledons</taxon>
        <taxon>Gunneridae</taxon>
        <taxon>Pentapetalae</taxon>
        <taxon>Caryophyllales</taxon>
        <taxon>Caryophyllaceae</taxon>
        <taxon>Caryophylleae</taxon>
        <taxon>Saponaria</taxon>
    </lineage>
</organism>
<gene>
    <name evidence="2" type="ORF">RND81_06G078800</name>
</gene>
<evidence type="ECO:0000313" key="2">
    <source>
        <dbReference type="EMBL" id="KAK9714196.1"/>
    </source>
</evidence>